<sequence length="221" mass="24754">MPIPHYGVWVVRGIKYEAEREVDDPISPHIHLYFKDHPEGRQERRAAINVKSRDKDSRLVYWISKNLTHPLTHQLSELDYGFELIKPNRGPIQGLDYFRTKDLLPGGIEAGKLVPHDVPGPDNDILDKVEPILAAAIKGNAKIYLFGSSFGSGIHDIHMNQGSLPKYPNGVYQDGAILVEFQNGHWEAIFLAFASQKTQTDDESGEALRGSGSFVETLKEP</sequence>
<dbReference type="EMBL" id="JXNT01000001">
    <property type="protein sequence ID" value="ODM23391.1"/>
    <property type="molecule type" value="Genomic_DNA"/>
</dbReference>
<evidence type="ECO:0000313" key="2">
    <source>
        <dbReference type="EMBL" id="ODM23391.1"/>
    </source>
</evidence>
<evidence type="ECO:0008006" key="4">
    <source>
        <dbReference type="Google" id="ProtNLM"/>
    </source>
</evidence>
<reference evidence="2 3" key="1">
    <citation type="journal article" date="2016" name="BMC Genomics">
        <title>Comparative genomic and transcriptomic analyses of the Fuzhuan brick tea-fermentation fungus Aspergillus cristatus.</title>
        <authorList>
            <person name="Ge Y."/>
            <person name="Wang Y."/>
            <person name="Liu Y."/>
            <person name="Tan Y."/>
            <person name="Ren X."/>
            <person name="Zhang X."/>
            <person name="Hyde K.D."/>
            <person name="Liu Y."/>
            <person name="Liu Z."/>
        </authorList>
    </citation>
    <scope>NUCLEOTIDE SEQUENCE [LARGE SCALE GENOMIC DNA]</scope>
    <source>
        <strain evidence="2 3">GZAAS20.1005</strain>
    </source>
</reference>
<evidence type="ECO:0000256" key="1">
    <source>
        <dbReference type="SAM" id="MobiDB-lite"/>
    </source>
</evidence>
<keyword evidence="3" id="KW-1185">Reference proteome</keyword>
<dbReference type="InterPro" id="IPR019268">
    <property type="entry name" value="DUF2278"/>
</dbReference>
<feature type="region of interest" description="Disordered" evidence="1">
    <location>
        <begin position="201"/>
        <end position="221"/>
    </location>
</feature>
<dbReference type="VEuPathDB" id="FungiDB:SI65_00980"/>
<dbReference type="AlphaFoldDB" id="A0A1E3BRI8"/>
<evidence type="ECO:0000313" key="3">
    <source>
        <dbReference type="Proteomes" id="UP000094569"/>
    </source>
</evidence>
<proteinExistence type="predicted"/>
<dbReference type="Proteomes" id="UP000094569">
    <property type="component" value="Unassembled WGS sequence"/>
</dbReference>
<accession>A0A1E3BRI8</accession>
<protein>
    <recommendedName>
        <fullName evidence="4">DUF2278 domain-containing protein</fullName>
    </recommendedName>
</protein>
<dbReference type="OrthoDB" id="2580841at2759"/>
<dbReference type="STRING" id="573508.A0A1E3BRI8"/>
<gene>
    <name evidence="2" type="ORF">SI65_00980</name>
</gene>
<comment type="caution">
    <text evidence="2">The sequence shown here is derived from an EMBL/GenBank/DDBJ whole genome shotgun (WGS) entry which is preliminary data.</text>
</comment>
<name>A0A1E3BRI8_ASPCR</name>
<organism evidence="2 3">
    <name type="scientific">Aspergillus cristatus</name>
    <name type="common">Chinese Fuzhuan brick tea-fermentation fungus</name>
    <name type="synonym">Eurotium cristatum</name>
    <dbReference type="NCBI Taxonomy" id="573508"/>
    <lineage>
        <taxon>Eukaryota</taxon>
        <taxon>Fungi</taxon>
        <taxon>Dikarya</taxon>
        <taxon>Ascomycota</taxon>
        <taxon>Pezizomycotina</taxon>
        <taxon>Eurotiomycetes</taxon>
        <taxon>Eurotiomycetidae</taxon>
        <taxon>Eurotiales</taxon>
        <taxon>Aspergillaceae</taxon>
        <taxon>Aspergillus</taxon>
        <taxon>Aspergillus subgen. Aspergillus</taxon>
    </lineage>
</organism>
<dbReference type="Pfam" id="PF10042">
    <property type="entry name" value="DUF2278"/>
    <property type="match status" value="1"/>
</dbReference>